<dbReference type="InterPro" id="IPR042576">
    <property type="entry name" value="TRAF3IP1_N_sf"/>
</dbReference>
<dbReference type="InterPro" id="IPR041476">
    <property type="entry name" value="TRAF3IP1_C"/>
</dbReference>
<evidence type="ECO:0000256" key="7">
    <source>
        <dbReference type="ARBA" id="ARBA00023273"/>
    </source>
</evidence>
<sequence length="570" mass="62806">MGDIDPKVIRKTQDTLGKLIKKPPLTEKLLSRPPFRFIHDICLALIHSTGIMKGLFTAEELNVDCIKDKDAKSAFLKKVIDYVTAAHNHALDIKVGSIISGKEAERTNVLLQLLAGAVNNGVDNAACVNKALGVAQIAKESPSKCDKKEKKKDTSKLEIAGNNLSCAALSRVNSFHEPAKRAATESRKRNPVSSRSKDRIERTQERQKDRHEELPRKLSNKLSSSKPSNTSSDVTKEVVVKSGDEVGSKPTVQLPGPSNNGRERSTDLQPTPNVTEGVVTTSPQSRTSRPSSAKGLKKPITEPPQFEKQATKTDLSAKTSPGQNSTKAPTPDPPVFAEFPKEKTQELMEPTGSNALSSSSVAGIMVENEIFSDDEDEDDVRRGGGEEENVSGIRLAHASGGEGDFSDVEDIGQANGGLVSKLLRAKKELGGEGTPHPTGSKQSNLIVVNEVAKKRDREATEREMERLCQILQNLTRSALPLGKLIDLMQEDFECIQTEYREWKEEDERRQQRIRKMEGQTDLYLAQLQEELTQFEHKQSQYRRAIASVKANILNNDQTIQQMLIQSTETS</sequence>
<dbReference type="GO" id="GO:0005930">
    <property type="term" value="C:axoneme"/>
    <property type="evidence" value="ECO:0007669"/>
    <property type="project" value="UniProtKB-SubCell"/>
</dbReference>
<feature type="compositionally biased region" description="Low complexity" evidence="11">
    <location>
        <begin position="220"/>
        <end position="232"/>
    </location>
</feature>
<keyword evidence="5 10" id="KW-0175">Coiled coil</keyword>
<evidence type="ECO:0000313" key="15">
    <source>
        <dbReference type="Proteomes" id="UP000019149"/>
    </source>
</evidence>
<dbReference type="InterPro" id="IPR018799">
    <property type="entry name" value="TRAF3IP1"/>
</dbReference>
<evidence type="ECO:0000256" key="5">
    <source>
        <dbReference type="ARBA" id="ARBA00023054"/>
    </source>
</evidence>
<proteinExistence type="inferred from homology"/>
<dbReference type="GO" id="GO:0008017">
    <property type="term" value="F:microtubule binding"/>
    <property type="evidence" value="ECO:0007669"/>
    <property type="project" value="InterPro"/>
</dbReference>
<keyword evidence="3" id="KW-0963">Cytoplasm</keyword>
<feature type="compositionally biased region" description="Polar residues" evidence="11">
    <location>
        <begin position="312"/>
        <end position="328"/>
    </location>
</feature>
<dbReference type="AlphaFoldDB" id="W6U638"/>
<evidence type="ECO:0000256" key="10">
    <source>
        <dbReference type="SAM" id="Coils"/>
    </source>
</evidence>
<comment type="caution">
    <text evidence="14">The sequence shown here is derived from an EMBL/GenBank/DDBJ whole genome shotgun (WGS) entry which is preliminary data.</text>
</comment>
<feature type="compositionally biased region" description="Basic and acidic residues" evidence="11">
    <location>
        <begin position="195"/>
        <end position="216"/>
    </location>
</feature>
<evidence type="ECO:0000256" key="2">
    <source>
        <dbReference type="ARBA" id="ARBA00004430"/>
    </source>
</evidence>
<dbReference type="Gene3D" id="1.10.418.50">
    <property type="entry name" value="Microtubule-binding protein MIP-T3"/>
    <property type="match status" value="1"/>
</dbReference>
<dbReference type="GO" id="GO:0036064">
    <property type="term" value="C:ciliary basal body"/>
    <property type="evidence" value="ECO:0007669"/>
    <property type="project" value="TreeGrafter"/>
</dbReference>
<evidence type="ECO:0000259" key="13">
    <source>
        <dbReference type="Pfam" id="PF17749"/>
    </source>
</evidence>
<keyword evidence="7" id="KW-0966">Cell projection</keyword>
<evidence type="ECO:0000256" key="4">
    <source>
        <dbReference type="ARBA" id="ARBA00022794"/>
    </source>
</evidence>
<dbReference type="CTD" id="36344276"/>
<feature type="compositionally biased region" description="Basic and acidic residues" evidence="11">
    <location>
        <begin position="177"/>
        <end position="188"/>
    </location>
</feature>
<feature type="compositionally biased region" description="Low complexity" evidence="11">
    <location>
        <begin position="280"/>
        <end position="292"/>
    </location>
</feature>
<evidence type="ECO:0000256" key="3">
    <source>
        <dbReference type="ARBA" id="ARBA00022490"/>
    </source>
</evidence>
<feature type="domain" description="TRAF3-interacting protein 1 C-terminal" evidence="13">
    <location>
        <begin position="413"/>
        <end position="563"/>
    </location>
</feature>
<feature type="compositionally biased region" description="Basic and acidic residues" evidence="11">
    <location>
        <begin position="234"/>
        <end position="247"/>
    </location>
</feature>
<dbReference type="PANTHER" id="PTHR31363:SF0">
    <property type="entry name" value="TRAF3-INTERACTING PROTEIN 1"/>
    <property type="match status" value="1"/>
</dbReference>
<dbReference type="STRING" id="6210.W6U638"/>
<dbReference type="GO" id="GO:0030992">
    <property type="term" value="C:intraciliary transport particle B"/>
    <property type="evidence" value="ECO:0007669"/>
    <property type="project" value="TreeGrafter"/>
</dbReference>
<accession>W6U638</accession>
<evidence type="ECO:0000256" key="1">
    <source>
        <dbReference type="ARBA" id="ARBA00004120"/>
    </source>
</evidence>
<evidence type="ECO:0000256" key="6">
    <source>
        <dbReference type="ARBA" id="ARBA00023212"/>
    </source>
</evidence>
<feature type="domain" description="TRAF3-interacting protein 1 N-terminal" evidence="12">
    <location>
        <begin position="9"/>
        <end position="117"/>
    </location>
</feature>
<dbReference type="Pfam" id="PF17749">
    <property type="entry name" value="MIP-T3_C"/>
    <property type="match status" value="1"/>
</dbReference>
<dbReference type="PANTHER" id="PTHR31363">
    <property type="entry name" value="TRAF3-INTERACTING PROTEIN 1"/>
    <property type="match status" value="1"/>
</dbReference>
<dbReference type="GO" id="GO:0048731">
    <property type="term" value="P:system development"/>
    <property type="evidence" value="ECO:0007669"/>
    <property type="project" value="UniProtKB-ARBA"/>
</dbReference>
<dbReference type="KEGG" id="egl:EGR_08561"/>
<dbReference type="GO" id="GO:0048513">
    <property type="term" value="P:animal organ development"/>
    <property type="evidence" value="ECO:0007669"/>
    <property type="project" value="UniProtKB-ARBA"/>
</dbReference>
<reference evidence="14 15" key="1">
    <citation type="journal article" date="2013" name="Nat. Genet.">
        <title>The genome of the hydatid tapeworm Echinococcus granulosus.</title>
        <authorList>
            <person name="Zheng H."/>
            <person name="Zhang W."/>
            <person name="Zhang L."/>
            <person name="Zhang Z."/>
            <person name="Li J."/>
            <person name="Lu G."/>
            <person name="Zhu Y."/>
            <person name="Wang Y."/>
            <person name="Huang Y."/>
            <person name="Liu J."/>
            <person name="Kang H."/>
            <person name="Chen J."/>
            <person name="Wang L."/>
            <person name="Chen A."/>
            <person name="Yu S."/>
            <person name="Gao Z."/>
            <person name="Jin L."/>
            <person name="Gu W."/>
            <person name="Wang Z."/>
            <person name="Zhao L."/>
            <person name="Shi B."/>
            <person name="Wen H."/>
            <person name="Lin R."/>
            <person name="Jones M.K."/>
            <person name="Brejova B."/>
            <person name="Vinar T."/>
            <person name="Zhao G."/>
            <person name="McManus D.P."/>
            <person name="Chen Z."/>
            <person name="Zhou Y."/>
            <person name="Wang S."/>
        </authorList>
    </citation>
    <scope>NUCLEOTIDE SEQUENCE [LARGE SCALE GENOMIC DNA]</scope>
</reference>
<name>W6U638_ECHGR</name>
<gene>
    <name evidence="14" type="ORF">EGR_08561</name>
</gene>
<dbReference type="InterPro" id="IPR040468">
    <property type="entry name" value="TRAF3IP1_N"/>
</dbReference>
<keyword evidence="6" id="KW-0206">Cytoskeleton</keyword>
<dbReference type="OMA" id="MEEWCLE"/>
<feature type="region of interest" description="Disordered" evidence="11">
    <location>
        <begin position="176"/>
        <end position="338"/>
    </location>
</feature>
<dbReference type="GO" id="GO:0042073">
    <property type="term" value="P:intraciliary transport"/>
    <property type="evidence" value="ECO:0007669"/>
    <property type="project" value="TreeGrafter"/>
</dbReference>
<evidence type="ECO:0000256" key="9">
    <source>
        <dbReference type="ARBA" id="ARBA00070492"/>
    </source>
</evidence>
<comment type="similarity">
    <text evidence="8">Belongs to the TRAF3IP1 family.</text>
</comment>
<keyword evidence="15" id="KW-1185">Reference proteome</keyword>
<dbReference type="GO" id="GO:0060271">
    <property type="term" value="P:cilium assembly"/>
    <property type="evidence" value="ECO:0007669"/>
    <property type="project" value="TreeGrafter"/>
</dbReference>
<dbReference type="RefSeq" id="XP_024347791.1">
    <property type="nucleotide sequence ID" value="XM_024497810.1"/>
</dbReference>
<feature type="coiled-coil region" evidence="10">
    <location>
        <begin position="457"/>
        <end position="544"/>
    </location>
</feature>
<dbReference type="FunFam" id="1.10.418.50:FF:000001">
    <property type="entry name" value="TRAF3-interacting protein 1 isoform X1"/>
    <property type="match status" value="1"/>
</dbReference>
<organism evidence="14 15">
    <name type="scientific">Echinococcus granulosus</name>
    <name type="common">Hydatid tapeworm</name>
    <dbReference type="NCBI Taxonomy" id="6210"/>
    <lineage>
        <taxon>Eukaryota</taxon>
        <taxon>Metazoa</taxon>
        <taxon>Spiralia</taxon>
        <taxon>Lophotrochozoa</taxon>
        <taxon>Platyhelminthes</taxon>
        <taxon>Cestoda</taxon>
        <taxon>Eucestoda</taxon>
        <taxon>Cyclophyllidea</taxon>
        <taxon>Taeniidae</taxon>
        <taxon>Echinococcus</taxon>
        <taxon>Echinococcus granulosus group</taxon>
    </lineage>
</organism>
<evidence type="ECO:0000256" key="8">
    <source>
        <dbReference type="ARBA" id="ARBA00043971"/>
    </source>
</evidence>
<protein>
    <recommendedName>
        <fullName evidence="9">TRAF3-interacting protein 1</fullName>
    </recommendedName>
</protein>
<evidence type="ECO:0000259" key="12">
    <source>
        <dbReference type="Pfam" id="PF10243"/>
    </source>
</evidence>
<dbReference type="GO" id="GO:0070507">
    <property type="term" value="P:regulation of microtubule cytoskeleton organization"/>
    <property type="evidence" value="ECO:0007669"/>
    <property type="project" value="TreeGrafter"/>
</dbReference>
<dbReference type="Proteomes" id="UP000019149">
    <property type="component" value="Unassembled WGS sequence"/>
</dbReference>
<dbReference type="GeneID" id="36344276"/>
<comment type="subcellular location">
    <subcellularLocation>
        <location evidence="2">Cytoplasm</location>
        <location evidence="2">Cytoskeleton</location>
        <location evidence="2">Cilium axoneme</location>
    </subcellularLocation>
    <subcellularLocation>
        <location evidence="1">Cytoplasm</location>
        <location evidence="1">Cytoskeleton</location>
        <location evidence="1">Cilium basal body</location>
    </subcellularLocation>
</comment>
<evidence type="ECO:0000256" key="11">
    <source>
        <dbReference type="SAM" id="MobiDB-lite"/>
    </source>
</evidence>
<dbReference type="OrthoDB" id="10258914at2759"/>
<evidence type="ECO:0000313" key="14">
    <source>
        <dbReference type="EMBL" id="EUB56595.1"/>
    </source>
</evidence>
<dbReference type="Pfam" id="PF10243">
    <property type="entry name" value="MIP-T3"/>
    <property type="match status" value="1"/>
</dbReference>
<keyword evidence="4" id="KW-0970">Cilium biogenesis/degradation</keyword>
<dbReference type="EMBL" id="APAU02000110">
    <property type="protein sequence ID" value="EUB56595.1"/>
    <property type="molecule type" value="Genomic_DNA"/>
</dbReference>